<keyword evidence="5" id="KW-1185">Reference proteome</keyword>
<proteinExistence type="predicted"/>
<evidence type="ECO:0000313" key="5">
    <source>
        <dbReference type="Proteomes" id="UP000603227"/>
    </source>
</evidence>
<dbReference type="RefSeq" id="WP_189783174.1">
    <property type="nucleotide sequence ID" value="NZ_BNAT01000009.1"/>
</dbReference>
<feature type="signal peptide" evidence="3">
    <location>
        <begin position="1"/>
        <end position="27"/>
    </location>
</feature>
<keyword evidence="2" id="KW-0472">Membrane</keyword>
<reference evidence="4" key="2">
    <citation type="submission" date="2020-09" db="EMBL/GenBank/DDBJ databases">
        <authorList>
            <person name="Sun Q."/>
            <person name="Zhou Y."/>
        </authorList>
    </citation>
    <scope>NUCLEOTIDE SEQUENCE</scope>
    <source>
        <strain evidence="4">CGMCC 4.7403</strain>
    </source>
</reference>
<keyword evidence="2" id="KW-0812">Transmembrane</keyword>
<organism evidence="4 5">
    <name type="scientific">Streptomyces capitiformicae</name>
    <dbReference type="NCBI Taxonomy" id="2014920"/>
    <lineage>
        <taxon>Bacteria</taxon>
        <taxon>Bacillati</taxon>
        <taxon>Actinomycetota</taxon>
        <taxon>Actinomycetes</taxon>
        <taxon>Kitasatosporales</taxon>
        <taxon>Streptomycetaceae</taxon>
        <taxon>Streptomyces</taxon>
    </lineage>
</organism>
<evidence type="ECO:0000256" key="3">
    <source>
        <dbReference type="SAM" id="SignalP"/>
    </source>
</evidence>
<feature type="transmembrane region" description="Helical" evidence="2">
    <location>
        <begin position="232"/>
        <end position="252"/>
    </location>
</feature>
<name>A0A919GQW2_9ACTN</name>
<feature type="region of interest" description="Disordered" evidence="1">
    <location>
        <begin position="101"/>
        <end position="223"/>
    </location>
</feature>
<dbReference type="EMBL" id="BNAT01000009">
    <property type="protein sequence ID" value="GHH88200.1"/>
    <property type="molecule type" value="Genomic_DNA"/>
</dbReference>
<gene>
    <name evidence="4" type="ORF">GCM10017771_32570</name>
</gene>
<protein>
    <submittedName>
        <fullName evidence="4">Uncharacterized protein</fullName>
    </submittedName>
</protein>
<evidence type="ECO:0000256" key="2">
    <source>
        <dbReference type="SAM" id="Phobius"/>
    </source>
</evidence>
<keyword evidence="2" id="KW-1133">Transmembrane helix</keyword>
<accession>A0A919GQW2</accession>
<reference evidence="4" key="1">
    <citation type="journal article" date="2014" name="Int. J. Syst. Evol. Microbiol.">
        <title>Complete genome sequence of Corynebacterium casei LMG S-19264T (=DSM 44701T), isolated from a smear-ripened cheese.</title>
        <authorList>
            <consortium name="US DOE Joint Genome Institute (JGI-PGF)"/>
            <person name="Walter F."/>
            <person name="Albersmeier A."/>
            <person name="Kalinowski J."/>
            <person name="Ruckert C."/>
        </authorList>
    </citation>
    <scope>NUCLEOTIDE SEQUENCE</scope>
    <source>
        <strain evidence="4">CGMCC 4.7403</strain>
    </source>
</reference>
<keyword evidence="3" id="KW-0732">Signal</keyword>
<evidence type="ECO:0000256" key="1">
    <source>
        <dbReference type="SAM" id="MobiDB-lite"/>
    </source>
</evidence>
<dbReference type="Proteomes" id="UP000603227">
    <property type="component" value="Unassembled WGS sequence"/>
</dbReference>
<feature type="compositionally biased region" description="Basic and acidic residues" evidence="1">
    <location>
        <begin position="195"/>
        <end position="205"/>
    </location>
</feature>
<evidence type="ECO:0000313" key="4">
    <source>
        <dbReference type="EMBL" id="GHH88200.1"/>
    </source>
</evidence>
<sequence length="259" mass="26793">MRRRAHVLSATALIGAVLGAAAPAAYAEPAAQVDPHDVAPGGTVTISVSCDPTGGPAPETIDASSQAFEQGTVKLQRVPGNDDPAGGPSYQGTATIAPAADFETGPDAKDAPTERDVDGTCPAPPGGEEKQWSATFTVSLHGNPHQPPHGPSHDPSNQFPHDPSNQFPHDPSNQLPHDPSNQLPHDPSHQPTHQPPHDPTHDPTHHSTHHPAPVQRGVHAGSGGTFTDSVPALVAGGLLIAGAFGAAVHRLLRRDRRTS</sequence>
<feature type="compositionally biased region" description="Polar residues" evidence="1">
    <location>
        <begin position="154"/>
        <end position="183"/>
    </location>
</feature>
<feature type="compositionally biased region" description="Basic and acidic residues" evidence="1">
    <location>
        <begin position="106"/>
        <end position="118"/>
    </location>
</feature>
<dbReference type="AlphaFoldDB" id="A0A919GQW2"/>
<comment type="caution">
    <text evidence="4">The sequence shown here is derived from an EMBL/GenBank/DDBJ whole genome shotgun (WGS) entry which is preliminary data.</text>
</comment>
<feature type="chain" id="PRO_5036995694" evidence="3">
    <location>
        <begin position="28"/>
        <end position="259"/>
    </location>
</feature>